<accession>A0A7D9L3G3</accession>
<feature type="non-terminal residue" evidence="3">
    <location>
        <position position="526"/>
    </location>
</feature>
<keyword evidence="4" id="KW-1185">Reference proteome</keyword>
<dbReference type="InterPro" id="IPR027806">
    <property type="entry name" value="HARBI1_dom"/>
</dbReference>
<keyword evidence="2" id="KW-0479">Metal-binding</keyword>
<sequence>DSQCLQRNNRLQRVGSVSYMALKDPEYITISIQHQNECKSFLFAMDLFEVLPREISFQFPRWPTQTKERKTWIRWKQIQQKESPKRPDGQKTQGFSRSAVLDSYTFAKKIAIFTRGPIKYPVLIATFCVSFRSNSMPFQHRQLTLCGNSLSSKFEHHQPGTVKAGNIVKVKVRDLNHTIRIIVKDVENKEPEEAMNELKRLRKENQTLKEKIEQLTKEHKTFKDNPKLFMFYTGFQSYDLFKIFFEFLGPAVNKINYWGSNTRNDDSVTPEYSKRGPKRQMNPEQELFIVLARLRCGLLEQDLAVRCKLSTSHLSRICITWIDILHSHLRAIPIWASKASIQKTMPSCFRISYPTTRVILDCTELFIEMASSYRTQSATFSSYKHQNTAKGLIGIARNGAVTFVSELYPGRTSDQCITKHSGILQLLEEGDSVMADRGFDILEDLPDGVTLNIPAFMRGKDQLTVEEETETRRIASVRIHVERAIERIKNYRILQGKYPTISDVGKHAASSQVGLKSTMIYYIYPL</sequence>
<dbReference type="OrthoDB" id="5952105at2759"/>
<evidence type="ECO:0000256" key="1">
    <source>
        <dbReference type="ARBA" id="ARBA00001968"/>
    </source>
</evidence>
<dbReference type="Proteomes" id="UP001152795">
    <property type="component" value="Unassembled WGS sequence"/>
</dbReference>
<dbReference type="EMBL" id="CACRXK020014049">
    <property type="protein sequence ID" value="CAB4026167.1"/>
    <property type="molecule type" value="Genomic_DNA"/>
</dbReference>
<evidence type="ECO:0000313" key="4">
    <source>
        <dbReference type="Proteomes" id="UP001152795"/>
    </source>
</evidence>
<evidence type="ECO:0000256" key="2">
    <source>
        <dbReference type="ARBA" id="ARBA00022723"/>
    </source>
</evidence>
<name>A0A7D9L3G3_PARCT</name>
<comment type="cofactor">
    <cofactor evidence="1">
        <name>a divalent metal cation</name>
        <dbReference type="ChEBI" id="CHEBI:60240"/>
    </cofactor>
</comment>
<feature type="non-terminal residue" evidence="3">
    <location>
        <position position="1"/>
    </location>
</feature>
<dbReference type="Pfam" id="PF13359">
    <property type="entry name" value="DDE_Tnp_4"/>
    <property type="match status" value="1"/>
</dbReference>
<dbReference type="PANTHER" id="PTHR23080">
    <property type="entry name" value="THAP DOMAIN PROTEIN"/>
    <property type="match status" value="1"/>
</dbReference>
<dbReference type="AlphaFoldDB" id="A0A7D9L3G3"/>
<gene>
    <name evidence="3" type="ORF">PACLA_8A045666</name>
</gene>
<dbReference type="GO" id="GO:0046872">
    <property type="term" value="F:metal ion binding"/>
    <property type="evidence" value="ECO:0007669"/>
    <property type="project" value="UniProtKB-KW"/>
</dbReference>
<organism evidence="3 4">
    <name type="scientific">Paramuricea clavata</name>
    <name type="common">Red gorgonian</name>
    <name type="synonym">Violescent sea-whip</name>
    <dbReference type="NCBI Taxonomy" id="317549"/>
    <lineage>
        <taxon>Eukaryota</taxon>
        <taxon>Metazoa</taxon>
        <taxon>Cnidaria</taxon>
        <taxon>Anthozoa</taxon>
        <taxon>Octocorallia</taxon>
        <taxon>Malacalcyonacea</taxon>
        <taxon>Plexauridae</taxon>
        <taxon>Paramuricea</taxon>
    </lineage>
</organism>
<protein>
    <submittedName>
        <fullName evidence="3">Uncharacterized protein</fullName>
    </submittedName>
</protein>
<dbReference type="InterPro" id="IPR027805">
    <property type="entry name" value="Transposase_HTH_dom"/>
</dbReference>
<reference evidence="3" key="1">
    <citation type="submission" date="2020-04" db="EMBL/GenBank/DDBJ databases">
        <authorList>
            <person name="Alioto T."/>
            <person name="Alioto T."/>
            <person name="Gomez Garrido J."/>
        </authorList>
    </citation>
    <scope>NUCLEOTIDE SEQUENCE</scope>
    <source>
        <strain evidence="3">A484AB</strain>
    </source>
</reference>
<dbReference type="Pfam" id="PF13613">
    <property type="entry name" value="HTH_Tnp_4"/>
    <property type="match status" value="1"/>
</dbReference>
<evidence type="ECO:0000313" key="3">
    <source>
        <dbReference type="EMBL" id="CAB4026167.1"/>
    </source>
</evidence>
<proteinExistence type="predicted"/>
<comment type="caution">
    <text evidence="3">The sequence shown here is derived from an EMBL/GenBank/DDBJ whole genome shotgun (WGS) entry which is preliminary data.</text>
</comment>